<dbReference type="NCBIfam" id="TIGR02258">
    <property type="entry name" value="2_5_ligase"/>
    <property type="match status" value="1"/>
</dbReference>
<name>A0A2P8FHF0_9RHOB</name>
<proteinExistence type="inferred from homology"/>
<accession>A0A2P8FHF0</accession>
<evidence type="ECO:0000256" key="2">
    <source>
        <dbReference type="HAMAP-Rule" id="MF_01940"/>
    </source>
</evidence>
<keyword evidence="4" id="KW-1185">Reference proteome</keyword>
<dbReference type="PANTHER" id="PTHR35561:SF1">
    <property type="entry name" value="RNA 2',3'-CYCLIC PHOSPHODIESTERASE"/>
    <property type="match status" value="1"/>
</dbReference>
<keyword evidence="3" id="KW-0436">Ligase</keyword>
<dbReference type="RefSeq" id="WP_106607375.1">
    <property type="nucleotide sequence ID" value="NZ_PYGJ01000002.1"/>
</dbReference>
<keyword evidence="1 2" id="KW-0378">Hydrolase</keyword>
<dbReference type="GO" id="GO:0008664">
    <property type="term" value="F:RNA 2',3'-cyclic 3'-phosphodiesterase activity"/>
    <property type="evidence" value="ECO:0007669"/>
    <property type="project" value="UniProtKB-EC"/>
</dbReference>
<dbReference type="Proteomes" id="UP000240418">
    <property type="component" value="Unassembled WGS sequence"/>
</dbReference>
<feature type="short sequence motif" description="HXTX 2" evidence="2">
    <location>
        <begin position="119"/>
        <end position="122"/>
    </location>
</feature>
<sequence>MRAFVAIDLAAALGAEIVQLQAQVPVGRSVPKKNLHLTVAFLGDQSAAALEALHEELDALTVEPFTLRLAGFEPLGGSVPKVLTLRVDPCAELLALENGVRRAARLVGAAPERKRFHPHVTITRFGGGLKGNEAARLGHFLSTQSVPVLPEVMATSFSLFESVLTPERAVHHILADYPFVGFGEAPRLS</sequence>
<dbReference type="HAMAP" id="MF_01940">
    <property type="entry name" value="RNA_CPDase"/>
    <property type="match status" value="1"/>
</dbReference>
<reference evidence="3 4" key="1">
    <citation type="submission" date="2018-03" db="EMBL/GenBank/DDBJ databases">
        <title>Genomic Encyclopedia of Archaeal and Bacterial Type Strains, Phase II (KMG-II): from individual species to whole genera.</title>
        <authorList>
            <person name="Goeker M."/>
        </authorList>
    </citation>
    <scope>NUCLEOTIDE SEQUENCE [LARGE SCALE GENOMIC DNA]</scope>
    <source>
        <strain evidence="3 4">DSM 100673</strain>
    </source>
</reference>
<dbReference type="SUPFAM" id="SSF55144">
    <property type="entry name" value="LigT-like"/>
    <property type="match status" value="1"/>
</dbReference>
<evidence type="ECO:0000313" key="4">
    <source>
        <dbReference type="Proteomes" id="UP000240418"/>
    </source>
</evidence>
<feature type="short sequence motif" description="HXTX 1" evidence="2">
    <location>
        <begin position="36"/>
        <end position="39"/>
    </location>
</feature>
<organism evidence="3 4">
    <name type="scientific">Shimia abyssi</name>
    <dbReference type="NCBI Taxonomy" id="1662395"/>
    <lineage>
        <taxon>Bacteria</taxon>
        <taxon>Pseudomonadati</taxon>
        <taxon>Pseudomonadota</taxon>
        <taxon>Alphaproteobacteria</taxon>
        <taxon>Rhodobacterales</taxon>
        <taxon>Roseobacteraceae</taxon>
    </lineage>
</organism>
<comment type="catalytic activity">
    <reaction evidence="2">
        <text>a 3'-end 2',3'-cyclophospho-ribonucleotide-RNA + H2O = a 3'-end 2'-phospho-ribonucleotide-RNA + H(+)</text>
        <dbReference type="Rhea" id="RHEA:11828"/>
        <dbReference type="Rhea" id="RHEA-COMP:10464"/>
        <dbReference type="Rhea" id="RHEA-COMP:17353"/>
        <dbReference type="ChEBI" id="CHEBI:15377"/>
        <dbReference type="ChEBI" id="CHEBI:15378"/>
        <dbReference type="ChEBI" id="CHEBI:83064"/>
        <dbReference type="ChEBI" id="CHEBI:173113"/>
        <dbReference type="EC" id="3.1.4.58"/>
    </reaction>
</comment>
<comment type="caution">
    <text evidence="3">The sequence shown here is derived from an EMBL/GenBank/DDBJ whole genome shotgun (WGS) entry which is preliminary data.</text>
</comment>
<dbReference type="InterPro" id="IPR009097">
    <property type="entry name" value="Cyclic_Pdiesterase"/>
</dbReference>
<dbReference type="PANTHER" id="PTHR35561">
    <property type="entry name" value="RNA 2',3'-CYCLIC PHOSPHODIESTERASE"/>
    <property type="match status" value="1"/>
</dbReference>
<dbReference type="EC" id="3.1.4.58" evidence="2"/>
<dbReference type="GO" id="GO:0004113">
    <property type="term" value="F:2',3'-cyclic-nucleotide 3'-phosphodiesterase activity"/>
    <property type="evidence" value="ECO:0007669"/>
    <property type="project" value="InterPro"/>
</dbReference>
<dbReference type="InterPro" id="IPR004175">
    <property type="entry name" value="RNA_CPDase"/>
</dbReference>
<feature type="active site" description="Proton donor" evidence="2">
    <location>
        <position position="36"/>
    </location>
</feature>
<gene>
    <name evidence="3" type="ORF">CLV88_102304</name>
</gene>
<comment type="similarity">
    <text evidence="2">Belongs to the 2H phosphoesterase superfamily. ThpR family.</text>
</comment>
<protein>
    <recommendedName>
        <fullName evidence="2">RNA 2',3'-cyclic phosphodiesterase</fullName>
        <shortName evidence="2">RNA 2',3'-CPDase</shortName>
        <ecNumber evidence="2">3.1.4.58</ecNumber>
    </recommendedName>
</protein>
<dbReference type="GO" id="GO:0016874">
    <property type="term" value="F:ligase activity"/>
    <property type="evidence" value="ECO:0007669"/>
    <property type="project" value="UniProtKB-KW"/>
</dbReference>
<evidence type="ECO:0000256" key="1">
    <source>
        <dbReference type="ARBA" id="ARBA00022801"/>
    </source>
</evidence>
<dbReference type="Gene3D" id="3.90.1140.10">
    <property type="entry name" value="Cyclic phosphodiesterase"/>
    <property type="match status" value="1"/>
</dbReference>
<dbReference type="EMBL" id="PYGJ01000002">
    <property type="protein sequence ID" value="PSL21184.1"/>
    <property type="molecule type" value="Genomic_DNA"/>
</dbReference>
<evidence type="ECO:0000313" key="3">
    <source>
        <dbReference type="EMBL" id="PSL21184.1"/>
    </source>
</evidence>
<feature type="active site" description="Proton acceptor" evidence="2">
    <location>
        <position position="119"/>
    </location>
</feature>
<dbReference type="Pfam" id="PF13563">
    <property type="entry name" value="2_5_RNA_ligase2"/>
    <property type="match status" value="1"/>
</dbReference>
<dbReference type="AlphaFoldDB" id="A0A2P8FHF0"/>
<dbReference type="OrthoDB" id="9793819at2"/>
<comment type="function">
    <text evidence="2">Hydrolyzes RNA 2',3'-cyclic phosphodiester to an RNA 2'-phosphomonoester.</text>
</comment>